<sequence>MENYIGTAVHGYRNPDNNTEETITRVIATGNHCYDGTQHETAIKAATRQHPRPRWYVGYGGDYVPASRDDVANIMIMYTLAP</sequence>
<accession>A0A6M3JIE8</accession>
<dbReference type="EMBL" id="MT143422">
    <property type="protein sequence ID" value="QJA96661.1"/>
    <property type="molecule type" value="Genomic_DNA"/>
</dbReference>
<protein>
    <submittedName>
        <fullName evidence="1">Uncharacterized protein</fullName>
    </submittedName>
</protein>
<reference evidence="1" key="1">
    <citation type="submission" date="2020-03" db="EMBL/GenBank/DDBJ databases">
        <title>The deep terrestrial virosphere.</title>
        <authorList>
            <person name="Holmfeldt K."/>
            <person name="Nilsson E."/>
            <person name="Simone D."/>
            <person name="Lopez-Fernandez M."/>
            <person name="Wu X."/>
            <person name="de Brujin I."/>
            <person name="Lundin D."/>
            <person name="Andersson A."/>
            <person name="Bertilsson S."/>
            <person name="Dopson M."/>
        </authorList>
    </citation>
    <scope>NUCLEOTIDE SEQUENCE</scope>
    <source>
        <strain evidence="1">MM415A05657</strain>
        <strain evidence="2">MM415B07701</strain>
    </source>
</reference>
<gene>
    <name evidence="1" type="ORF">MM415A05657_0006</name>
    <name evidence="2" type="ORF">MM415B07701_0002</name>
</gene>
<dbReference type="AlphaFoldDB" id="A0A6M3JIE8"/>
<evidence type="ECO:0000313" key="1">
    <source>
        <dbReference type="EMBL" id="QJA68831.1"/>
    </source>
</evidence>
<organism evidence="1">
    <name type="scientific">viral metagenome</name>
    <dbReference type="NCBI Taxonomy" id="1070528"/>
    <lineage>
        <taxon>unclassified sequences</taxon>
        <taxon>metagenomes</taxon>
        <taxon>organismal metagenomes</taxon>
    </lineage>
</organism>
<name>A0A6M3JIE8_9ZZZZ</name>
<dbReference type="EMBL" id="MT141653">
    <property type="protein sequence ID" value="QJA68831.1"/>
    <property type="molecule type" value="Genomic_DNA"/>
</dbReference>
<evidence type="ECO:0000313" key="2">
    <source>
        <dbReference type="EMBL" id="QJA96661.1"/>
    </source>
</evidence>
<proteinExistence type="predicted"/>